<name>A0A1B9H1M7_9TREE</name>
<evidence type="ECO:0000256" key="16">
    <source>
        <dbReference type="SAM" id="MobiDB-lite"/>
    </source>
</evidence>
<dbReference type="GO" id="GO:0044732">
    <property type="term" value="C:mitotic spindle pole body"/>
    <property type="evidence" value="ECO:0007669"/>
    <property type="project" value="TreeGrafter"/>
</dbReference>
<evidence type="ECO:0000256" key="4">
    <source>
        <dbReference type="ARBA" id="ARBA00010073"/>
    </source>
</evidence>
<evidence type="ECO:0000313" key="18">
    <source>
        <dbReference type="Proteomes" id="UP000092666"/>
    </source>
</evidence>
<keyword evidence="13" id="KW-0137">Centromere</keyword>
<feature type="region of interest" description="Disordered" evidence="16">
    <location>
        <begin position="105"/>
        <end position="138"/>
    </location>
</feature>
<keyword evidence="12" id="KW-0539">Nucleus</keyword>
<keyword evidence="11" id="KW-0206">Cytoskeleton</keyword>
<feature type="region of interest" description="Disordered" evidence="16">
    <location>
        <begin position="1"/>
        <end position="31"/>
    </location>
</feature>
<evidence type="ECO:0000256" key="1">
    <source>
        <dbReference type="ARBA" id="ARBA00004123"/>
    </source>
</evidence>
<keyword evidence="6" id="KW-0158">Chromosome</keyword>
<keyword evidence="8" id="KW-0493">Microtubule</keyword>
<evidence type="ECO:0000256" key="12">
    <source>
        <dbReference type="ARBA" id="ARBA00023242"/>
    </source>
</evidence>
<evidence type="ECO:0000313" key="17">
    <source>
        <dbReference type="EMBL" id="OCF37154.1"/>
    </source>
</evidence>
<reference evidence="18" key="2">
    <citation type="submission" date="2013-12" db="EMBL/GenBank/DDBJ databases">
        <title>Evolution of pathogenesis and genome organization in the Tremellales.</title>
        <authorList>
            <person name="Cuomo C."/>
            <person name="Litvintseva A."/>
            <person name="Heitman J."/>
            <person name="Chen Y."/>
            <person name="Sun S."/>
            <person name="Springer D."/>
            <person name="Dromer F."/>
            <person name="Young S."/>
            <person name="Zeng Q."/>
            <person name="Chapman S."/>
            <person name="Gujja S."/>
            <person name="Saif S."/>
            <person name="Birren B."/>
        </authorList>
    </citation>
    <scope>NUCLEOTIDE SEQUENCE [LARGE SCALE GENOMIC DNA]</scope>
    <source>
        <strain evidence="18">BCC8398</strain>
    </source>
</reference>
<evidence type="ECO:0000256" key="14">
    <source>
        <dbReference type="ARBA" id="ARBA00030453"/>
    </source>
</evidence>
<evidence type="ECO:0000256" key="7">
    <source>
        <dbReference type="ARBA" id="ARBA00022490"/>
    </source>
</evidence>
<evidence type="ECO:0000256" key="15">
    <source>
        <dbReference type="SAM" id="Coils"/>
    </source>
</evidence>
<evidence type="ECO:0000256" key="10">
    <source>
        <dbReference type="ARBA" id="ARBA00022838"/>
    </source>
</evidence>
<accession>A0A1B9H1M7</accession>
<dbReference type="AlphaFoldDB" id="A0A1B9H1M7"/>
<protein>
    <recommendedName>
        <fullName evidence="5">DASH complex subunit DAM1</fullName>
    </recommendedName>
    <alternativeName>
        <fullName evidence="14">Outer kinetochore protein DAM1</fullName>
    </alternativeName>
</protein>
<feature type="region of interest" description="Disordered" evidence="16">
    <location>
        <begin position="154"/>
        <end position="187"/>
    </location>
</feature>
<comment type="subcellular location">
    <subcellularLocation>
        <location evidence="3">Chromosome</location>
        <location evidence="3">Centromere</location>
        <location evidence="3">Kinetochore</location>
    </subcellularLocation>
    <subcellularLocation>
        <location evidence="2">Cytoplasm</location>
        <location evidence="2">Cytoskeleton</location>
        <location evidence="2">Spindle</location>
    </subcellularLocation>
    <subcellularLocation>
        <location evidence="1">Nucleus</location>
    </subcellularLocation>
</comment>
<keyword evidence="18" id="KW-1185">Reference proteome</keyword>
<keyword evidence="9" id="KW-0159">Chromosome partition</keyword>
<keyword evidence="7" id="KW-0963">Cytoplasm</keyword>
<evidence type="ECO:0000256" key="11">
    <source>
        <dbReference type="ARBA" id="ARBA00023212"/>
    </source>
</evidence>
<evidence type="ECO:0000256" key="8">
    <source>
        <dbReference type="ARBA" id="ARBA00022701"/>
    </source>
</evidence>
<evidence type="ECO:0000256" key="3">
    <source>
        <dbReference type="ARBA" id="ARBA00004629"/>
    </source>
</evidence>
<dbReference type="GO" id="GO:1990758">
    <property type="term" value="P:mitotic sister chromatid biorientation"/>
    <property type="evidence" value="ECO:0007669"/>
    <property type="project" value="TreeGrafter"/>
</dbReference>
<gene>
    <name evidence="17" type="ORF">I316_01061</name>
</gene>
<keyword evidence="15" id="KW-0175">Coiled coil</keyword>
<dbReference type="PANTHER" id="PTHR28113:SF1">
    <property type="entry name" value="DASH COMPLEX SUBUNIT DAM1"/>
    <property type="match status" value="1"/>
</dbReference>
<dbReference type="OrthoDB" id="5586015at2759"/>
<feature type="compositionally biased region" description="Low complexity" evidence="16">
    <location>
        <begin position="120"/>
        <end position="135"/>
    </location>
</feature>
<evidence type="ECO:0000256" key="9">
    <source>
        <dbReference type="ARBA" id="ARBA00022829"/>
    </source>
</evidence>
<dbReference type="STRING" id="1296120.A0A1B9H1M7"/>
<evidence type="ECO:0000256" key="13">
    <source>
        <dbReference type="ARBA" id="ARBA00023328"/>
    </source>
</evidence>
<feature type="compositionally biased region" description="Polar residues" evidence="16">
    <location>
        <begin position="108"/>
        <end position="119"/>
    </location>
</feature>
<keyword evidence="10" id="KW-0995">Kinetochore</keyword>
<reference evidence="17 18" key="1">
    <citation type="submission" date="2013-07" db="EMBL/GenBank/DDBJ databases">
        <title>The Genome Sequence of Cryptococcus heveanensis BCC8398.</title>
        <authorList>
            <consortium name="The Broad Institute Genome Sequencing Platform"/>
            <person name="Cuomo C."/>
            <person name="Litvintseva A."/>
            <person name="Chen Y."/>
            <person name="Heitman J."/>
            <person name="Sun S."/>
            <person name="Springer D."/>
            <person name="Dromer F."/>
            <person name="Young S.K."/>
            <person name="Zeng Q."/>
            <person name="Gargeya S."/>
            <person name="Fitzgerald M."/>
            <person name="Abouelleil A."/>
            <person name="Alvarado L."/>
            <person name="Berlin A.M."/>
            <person name="Chapman S.B."/>
            <person name="Dewar J."/>
            <person name="Goldberg J."/>
            <person name="Griggs A."/>
            <person name="Gujja S."/>
            <person name="Hansen M."/>
            <person name="Howarth C."/>
            <person name="Imamovic A."/>
            <person name="Larimer J."/>
            <person name="McCowan C."/>
            <person name="Murphy C."/>
            <person name="Pearson M."/>
            <person name="Priest M."/>
            <person name="Roberts A."/>
            <person name="Saif S."/>
            <person name="Shea T."/>
            <person name="Sykes S."/>
            <person name="Wortman J."/>
            <person name="Nusbaum C."/>
            <person name="Birren B."/>
        </authorList>
    </citation>
    <scope>NUCLEOTIDE SEQUENCE [LARGE SCALE GENOMIC DNA]</scope>
    <source>
        <strain evidence="17 18">BCC8398</strain>
    </source>
</reference>
<dbReference type="GO" id="GO:0042729">
    <property type="term" value="C:DASH complex"/>
    <property type="evidence" value="ECO:0007669"/>
    <property type="project" value="InterPro"/>
</dbReference>
<feature type="compositionally biased region" description="Polar residues" evidence="16">
    <location>
        <begin position="11"/>
        <end position="20"/>
    </location>
</feature>
<dbReference type="PANTHER" id="PTHR28113">
    <property type="entry name" value="DASH COMPLEX SUBUNIT DAM1"/>
    <property type="match status" value="1"/>
</dbReference>
<dbReference type="Proteomes" id="UP000092666">
    <property type="component" value="Unassembled WGS sequence"/>
</dbReference>
<organism evidence="17 18">
    <name type="scientific">Kwoniella heveanensis BCC8398</name>
    <dbReference type="NCBI Taxonomy" id="1296120"/>
    <lineage>
        <taxon>Eukaryota</taxon>
        <taxon>Fungi</taxon>
        <taxon>Dikarya</taxon>
        <taxon>Basidiomycota</taxon>
        <taxon>Agaricomycotina</taxon>
        <taxon>Tremellomycetes</taxon>
        <taxon>Tremellales</taxon>
        <taxon>Cryptococcaceae</taxon>
        <taxon>Kwoniella</taxon>
    </lineage>
</organism>
<dbReference type="Pfam" id="PF08653">
    <property type="entry name" value="DASH_Dam1"/>
    <property type="match status" value="1"/>
</dbReference>
<comment type="similarity">
    <text evidence="4">Belongs to the DASH complex DAM1 family.</text>
</comment>
<dbReference type="GO" id="GO:1990537">
    <property type="term" value="C:mitotic spindle polar microtubule"/>
    <property type="evidence" value="ECO:0007669"/>
    <property type="project" value="TreeGrafter"/>
</dbReference>
<evidence type="ECO:0000256" key="5">
    <source>
        <dbReference type="ARBA" id="ARBA00020497"/>
    </source>
</evidence>
<proteinExistence type="inferred from homology"/>
<dbReference type="InterPro" id="IPR013962">
    <property type="entry name" value="DASH_Dam1"/>
</dbReference>
<feature type="coiled-coil region" evidence="15">
    <location>
        <begin position="32"/>
        <end position="59"/>
    </location>
</feature>
<sequence length="288" mass="30842">MTRPHPLRRISTGSLSSLARSTDRAHTSPSGLDHLSSALMDLSDEAATLSANVQQMTALHDALGTFNEAFAGYLYALKMNAFCVEWPQAPNELSFQRMESLEVPDPIPQSSLQLPTSPHSGPTRSSASGTAGSSAMNPADMTYATAYSNSMSEEVLRPVRPKSSASGGGAGAARQGPATGLKKTATAVPAKKGLTNAAARKKKELEISGIIDTLPLEYRGGEPAERMRMEKVIAKLMDHPEGISMKEMVEPPELPQTKLNKCLIALVAKKLVSKPIVDKVTLYRWEGL</sequence>
<evidence type="ECO:0000256" key="6">
    <source>
        <dbReference type="ARBA" id="ARBA00022454"/>
    </source>
</evidence>
<dbReference type="EMBL" id="KI669493">
    <property type="protein sequence ID" value="OCF37154.1"/>
    <property type="molecule type" value="Genomic_DNA"/>
</dbReference>
<evidence type="ECO:0000256" key="2">
    <source>
        <dbReference type="ARBA" id="ARBA00004186"/>
    </source>
</evidence>